<organism evidence="2 3">
    <name type="scientific">Polaribacter marinus</name>
    <dbReference type="NCBI Taxonomy" id="2916838"/>
    <lineage>
        <taxon>Bacteria</taxon>
        <taxon>Pseudomonadati</taxon>
        <taxon>Bacteroidota</taxon>
        <taxon>Flavobacteriia</taxon>
        <taxon>Flavobacteriales</taxon>
        <taxon>Flavobacteriaceae</taxon>
    </lineage>
</organism>
<sequence length="245" mass="29134">MKKHLFSLFLVAVVLTTYSQQNSKTVIETKANTDTIVYNKTTNFSSKKEFKDNLKEKYNSKDFHYTEEEEKAQPKEEENNKPSPISKAIVAAILFFFKNIFPFLLAAVLILIILKTFVGTDPSFWNFKRNKKKVAEKLIFQEEDIHEIDLDTLLKKAIQQENFRLAVRYYYLSILKKLSQNKLIDYHKDKTNSEYLFEIQNKDIRSQFSYLSYVYAYVWYGEFPIEENKFKVVENKYKSFFKSIS</sequence>
<proteinExistence type="predicted"/>
<accession>A0A9X1VPX1</accession>
<dbReference type="RefSeq" id="WP_242177615.1">
    <property type="nucleotide sequence ID" value="NZ_JAKQYM010000002.1"/>
</dbReference>
<protein>
    <recommendedName>
        <fullName evidence="4">DUF4129 domain-containing protein</fullName>
    </recommendedName>
</protein>
<reference evidence="2" key="1">
    <citation type="submission" date="2022-02" db="EMBL/GenBank/DDBJ databases">
        <title>Polaribacter sp. MSW13, isolated from seawater.</title>
        <authorList>
            <person name="Kristyanto S."/>
            <person name="Jung J."/>
            <person name="Jeon C.O."/>
        </authorList>
    </citation>
    <scope>NUCLEOTIDE SEQUENCE</scope>
    <source>
        <strain evidence="2">MSW13</strain>
    </source>
</reference>
<gene>
    <name evidence="2" type="ORF">MC378_04950</name>
</gene>
<comment type="caution">
    <text evidence="2">The sequence shown here is derived from an EMBL/GenBank/DDBJ whole genome shotgun (WGS) entry which is preliminary data.</text>
</comment>
<name>A0A9X1VPX1_9FLAO</name>
<keyword evidence="1" id="KW-0812">Transmembrane</keyword>
<evidence type="ECO:0000313" key="3">
    <source>
        <dbReference type="Proteomes" id="UP001139369"/>
    </source>
</evidence>
<keyword evidence="1" id="KW-1133">Transmembrane helix</keyword>
<dbReference type="AlphaFoldDB" id="A0A9X1VPX1"/>
<keyword evidence="1" id="KW-0472">Membrane</keyword>
<dbReference type="EMBL" id="JAKQYM010000002">
    <property type="protein sequence ID" value="MCI2228505.1"/>
    <property type="molecule type" value="Genomic_DNA"/>
</dbReference>
<evidence type="ECO:0000313" key="2">
    <source>
        <dbReference type="EMBL" id="MCI2228505.1"/>
    </source>
</evidence>
<keyword evidence="3" id="KW-1185">Reference proteome</keyword>
<evidence type="ECO:0000256" key="1">
    <source>
        <dbReference type="SAM" id="Phobius"/>
    </source>
</evidence>
<evidence type="ECO:0008006" key="4">
    <source>
        <dbReference type="Google" id="ProtNLM"/>
    </source>
</evidence>
<feature type="transmembrane region" description="Helical" evidence="1">
    <location>
        <begin position="88"/>
        <end position="114"/>
    </location>
</feature>
<dbReference type="Proteomes" id="UP001139369">
    <property type="component" value="Unassembled WGS sequence"/>
</dbReference>